<sequence length="73" mass="7897">MTALTQLHQLADQCRECGFFVSVSTAYHPGGNLYVSVMIFSSGVQIEHFYGNTPQEVAELLAAFNAANTQEAA</sequence>
<reference evidence="1 2" key="1">
    <citation type="submission" date="2020-07" db="EMBL/GenBank/DDBJ databases">
        <title>Halomonas sp. QX-2 draft genome sequence.</title>
        <authorList>
            <person name="Qiu X."/>
        </authorList>
    </citation>
    <scope>NUCLEOTIDE SEQUENCE [LARGE SCALE GENOMIC DNA]</scope>
    <source>
        <strain evidence="1 2">QX-2</strain>
    </source>
</reference>
<dbReference type="EMBL" id="JACCGK010000016">
    <property type="protein sequence ID" value="NYT74221.1"/>
    <property type="molecule type" value="Genomic_DNA"/>
</dbReference>
<dbReference type="Proteomes" id="UP000520876">
    <property type="component" value="Unassembled WGS sequence"/>
</dbReference>
<proteinExistence type="predicted"/>
<name>A0A7Z0NB20_9GAMM</name>
<dbReference type="AlphaFoldDB" id="A0A7Z0NB20"/>
<evidence type="ECO:0000313" key="1">
    <source>
        <dbReference type="EMBL" id="NYT74221.1"/>
    </source>
</evidence>
<organism evidence="1 2">
    <name type="scientific">Vreelandella sedimenti</name>
    <dbReference type="NCBI Taxonomy" id="2729618"/>
    <lineage>
        <taxon>Bacteria</taxon>
        <taxon>Pseudomonadati</taxon>
        <taxon>Pseudomonadota</taxon>
        <taxon>Gammaproteobacteria</taxon>
        <taxon>Oceanospirillales</taxon>
        <taxon>Halomonadaceae</taxon>
        <taxon>Vreelandella</taxon>
    </lineage>
</organism>
<protein>
    <submittedName>
        <fullName evidence="1">Uncharacterized protein</fullName>
    </submittedName>
</protein>
<gene>
    <name evidence="1" type="ORF">HZU72_17560</name>
</gene>
<keyword evidence="2" id="KW-1185">Reference proteome</keyword>
<comment type="caution">
    <text evidence="1">The sequence shown here is derived from an EMBL/GenBank/DDBJ whole genome shotgun (WGS) entry which is preliminary data.</text>
</comment>
<evidence type="ECO:0000313" key="2">
    <source>
        <dbReference type="Proteomes" id="UP000520876"/>
    </source>
</evidence>
<dbReference type="RefSeq" id="WP_180094423.1">
    <property type="nucleotide sequence ID" value="NZ_JACCGK010000016.1"/>
</dbReference>
<accession>A0A7Z0NB20</accession>